<organism evidence="2">
    <name type="scientific">marine metagenome</name>
    <dbReference type="NCBI Taxonomy" id="408172"/>
    <lineage>
        <taxon>unclassified sequences</taxon>
        <taxon>metagenomes</taxon>
        <taxon>ecological metagenomes</taxon>
    </lineage>
</organism>
<dbReference type="InterPro" id="IPR010721">
    <property type="entry name" value="UstE-like"/>
</dbReference>
<accession>A0A382BBV0</accession>
<protein>
    <submittedName>
        <fullName evidence="2">Uncharacterized protein</fullName>
    </submittedName>
</protein>
<feature type="transmembrane region" description="Helical" evidence="1">
    <location>
        <begin position="76"/>
        <end position="96"/>
    </location>
</feature>
<evidence type="ECO:0000256" key="1">
    <source>
        <dbReference type="SAM" id="Phobius"/>
    </source>
</evidence>
<name>A0A382BBV0_9ZZZZ</name>
<feature type="transmembrane region" description="Helical" evidence="1">
    <location>
        <begin position="53"/>
        <end position="70"/>
    </location>
</feature>
<dbReference type="PANTHER" id="PTHR32251:SF17">
    <property type="entry name" value="STEROID 5-ALPHA REDUCTASE C-TERMINAL DOMAIN-CONTAINING PROTEIN"/>
    <property type="match status" value="1"/>
</dbReference>
<keyword evidence="1" id="KW-1133">Transmembrane helix</keyword>
<dbReference type="Pfam" id="PF06966">
    <property type="entry name" value="DUF1295"/>
    <property type="match status" value="1"/>
</dbReference>
<dbReference type="PANTHER" id="PTHR32251">
    <property type="entry name" value="3-OXO-5-ALPHA-STEROID 4-DEHYDROGENASE"/>
    <property type="match status" value="1"/>
</dbReference>
<dbReference type="Gene3D" id="1.20.120.1630">
    <property type="match status" value="1"/>
</dbReference>
<gene>
    <name evidence="2" type="ORF">METZ01_LOCUS164154</name>
</gene>
<dbReference type="GO" id="GO:0016020">
    <property type="term" value="C:membrane"/>
    <property type="evidence" value="ECO:0007669"/>
    <property type="project" value="TreeGrafter"/>
</dbReference>
<feature type="transmembrane region" description="Helical" evidence="1">
    <location>
        <begin position="204"/>
        <end position="221"/>
    </location>
</feature>
<reference evidence="2" key="1">
    <citation type="submission" date="2018-05" db="EMBL/GenBank/DDBJ databases">
        <authorList>
            <person name="Lanie J.A."/>
            <person name="Ng W.-L."/>
            <person name="Kazmierczak K.M."/>
            <person name="Andrzejewski T.M."/>
            <person name="Davidsen T.M."/>
            <person name="Wayne K.J."/>
            <person name="Tettelin H."/>
            <person name="Glass J.I."/>
            <person name="Rusch D."/>
            <person name="Podicherti R."/>
            <person name="Tsui H.-C.T."/>
            <person name="Winkler M.E."/>
        </authorList>
    </citation>
    <scope>NUCLEOTIDE SEQUENCE</scope>
</reference>
<proteinExistence type="predicted"/>
<feature type="transmembrane region" description="Helical" evidence="1">
    <location>
        <begin position="22"/>
        <end position="41"/>
    </location>
</feature>
<feature type="transmembrane region" description="Helical" evidence="1">
    <location>
        <begin position="153"/>
        <end position="173"/>
    </location>
</feature>
<keyword evidence="1" id="KW-0812">Transmembrane</keyword>
<dbReference type="AlphaFoldDB" id="A0A382BBV0"/>
<dbReference type="PROSITE" id="PS50244">
    <property type="entry name" value="S5A_REDUCTASE"/>
    <property type="match status" value="1"/>
</dbReference>
<keyword evidence="1" id="KW-0472">Membrane</keyword>
<evidence type="ECO:0000313" key="2">
    <source>
        <dbReference type="EMBL" id="SVB11300.1"/>
    </source>
</evidence>
<feature type="non-terminal residue" evidence="2">
    <location>
        <position position="1"/>
    </location>
</feature>
<feature type="transmembrane region" description="Helical" evidence="1">
    <location>
        <begin position="117"/>
        <end position="141"/>
    </location>
</feature>
<dbReference type="EMBL" id="UINC01029114">
    <property type="protein sequence ID" value="SVB11300.1"/>
    <property type="molecule type" value="Genomic_DNA"/>
</dbReference>
<sequence>VWQVRRELYPVSTMPLLDQPEVLLTTAAVTLIAMLLLWLTSLTRRDASIVDPYWGPGFVLVTVTALLIGSDFEPRGTLMTIMVGVWGLRLGLHLLVRNFHEGEDRRYRSMRDHWGSSFWWVSLFTVFLLQGSLMWIISLPIQAVATGVGPEGWTLVDLLGIFLFIIGFLFEAVGDWQLQRFKADPATAGQVLDRGLWRYTRHPNYFGDALIWWGIFIVATLTPGGLLLVFSPILMTFLLLKVSGVVLLESDITERRPAYRHYVERTSAFFPWLPKTRATSPETESQP</sequence>